<dbReference type="PANTHER" id="PTHR43669:SF3">
    <property type="entry name" value="ALCOHOL DEHYDROGENASE, PUTATIVE (AFU_ORTHOLOGUE AFUA_3G03445)-RELATED"/>
    <property type="match status" value="1"/>
</dbReference>
<dbReference type="InterPro" id="IPR036291">
    <property type="entry name" value="NAD(P)-bd_dom_sf"/>
</dbReference>
<proteinExistence type="inferred from homology"/>
<protein>
    <recommendedName>
        <fullName evidence="5">SDR family NAD(P)-dependent oxidoreductase</fullName>
    </recommendedName>
</protein>
<evidence type="ECO:0008006" key="5">
    <source>
        <dbReference type="Google" id="ProtNLM"/>
    </source>
</evidence>
<dbReference type="RefSeq" id="WP_082153071.1">
    <property type="nucleotide sequence ID" value="NZ_CGIG01000001.1"/>
</dbReference>
<dbReference type="Pfam" id="PF00106">
    <property type="entry name" value="adh_short"/>
    <property type="match status" value="1"/>
</dbReference>
<accession>A0A0G4JZR0</accession>
<organism evidence="3 4">
    <name type="scientific">Brenneria goodwinii</name>
    <dbReference type="NCBI Taxonomy" id="1109412"/>
    <lineage>
        <taxon>Bacteria</taxon>
        <taxon>Pseudomonadati</taxon>
        <taxon>Pseudomonadota</taxon>
        <taxon>Gammaproteobacteria</taxon>
        <taxon>Enterobacterales</taxon>
        <taxon>Pectobacteriaceae</taxon>
        <taxon>Brenneria</taxon>
    </lineage>
</organism>
<dbReference type="InterPro" id="IPR002347">
    <property type="entry name" value="SDR_fam"/>
</dbReference>
<keyword evidence="2" id="KW-0560">Oxidoreductase</keyword>
<reference evidence="4" key="1">
    <citation type="submission" date="2015-01" db="EMBL/GenBank/DDBJ databases">
        <authorList>
            <person name="Paterson Steve"/>
        </authorList>
    </citation>
    <scope>NUCLEOTIDE SEQUENCE [LARGE SCALE GENOMIC DNA]</scope>
    <source>
        <strain evidence="4">OBR1</strain>
    </source>
</reference>
<comment type="similarity">
    <text evidence="1">Belongs to the short-chain dehydrogenases/reductases (SDR) family.</text>
</comment>
<dbReference type="Gene3D" id="3.40.50.720">
    <property type="entry name" value="NAD(P)-binding Rossmann-like Domain"/>
    <property type="match status" value="1"/>
</dbReference>
<gene>
    <name evidence="3" type="ORF">BN1221_03916</name>
</gene>
<evidence type="ECO:0000256" key="2">
    <source>
        <dbReference type="ARBA" id="ARBA00023002"/>
    </source>
</evidence>
<dbReference type="Proteomes" id="UP000044377">
    <property type="component" value="Unassembled WGS sequence"/>
</dbReference>
<keyword evidence="4" id="KW-1185">Reference proteome</keyword>
<dbReference type="STRING" id="1109412.BN1221_03916"/>
<name>A0A0G4JZR0_9GAMM</name>
<dbReference type="PANTHER" id="PTHR43669">
    <property type="entry name" value="5-KETO-D-GLUCONATE 5-REDUCTASE"/>
    <property type="match status" value="1"/>
</dbReference>
<dbReference type="OrthoDB" id="9806974at2"/>
<dbReference type="SUPFAM" id="SSF51735">
    <property type="entry name" value="NAD(P)-binding Rossmann-fold domains"/>
    <property type="match status" value="1"/>
</dbReference>
<sequence length="52" mass="5158">MGTRLSEQKVLVVGGSSGLGLAIAKAFAEEGADVTIASRNQAKLDAAAAEIA</sequence>
<dbReference type="GO" id="GO:0016491">
    <property type="term" value="F:oxidoreductase activity"/>
    <property type="evidence" value="ECO:0007669"/>
    <property type="project" value="UniProtKB-KW"/>
</dbReference>
<evidence type="ECO:0000313" key="3">
    <source>
        <dbReference type="EMBL" id="CPR19715.1"/>
    </source>
</evidence>
<dbReference type="AlphaFoldDB" id="A0A0G4JZR0"/>
<evidence type="ECO:0000256" key="1">
    <source>
        <dbReference type="ARBA" id="ARBA00006484"/>
    </source>
</evidence>
<dbReference type="EMBL" id="CGIG01000001">
    <property type="protein sequence ID" value="CPR19715.1"/>
    <property type="molecule type" value="Genomic_DNA"/>
</dbReference>
<evidence type="ECO:0000313" key="4">
    <source>
        <dbReference type="Proteomes" id="UP000044377"/>
    </source>
</evidence>